<evidence type="ECO:0000313" key="2">
    <source>
        <dbReference type="WBParaSite" id="jg18754.2"/>
    </source>
</evidence>
<dbReference type="SUPFAM" id="SSF54001">
    <property type="entry name" value="Cysteine proteinases"/>
    <property type="match status" value="1"/>
</dbReference>
<proteinExistence type="predicted"/>
<accession>A0A915DF16</accession>
<reference evidence="2" key="1">
    <citation type="submission" date="2022-11" db="UniProtKB">
        <authorList>
            <consortium name="WormBaseParasite"/>
        </authorList>
    </citation>
    <scope>IDENTIFICATION</scope>
</reference>
<dbReference type="Gene3D" id="3.30.310.130">
    <property type="entry name" value="Ubiquitin-related"/>
    <property type="match status" value="1"/>
</dbReference>
<name>A0A915DF16_9BILA</name>
<dbReference type="WBParaSite" id="jg18754.2">
    <property type="protein sequence ID" value="jg18754.2"/>
    <property type="gene ID" value="jg18754"/>
</dbReference>
<evidence type="ECO:0000313" key="1">
    <source>
        <dbReference type="Proteomes" id="UP000887574"/>
    </source>
</evidence>
<dbReference type="Gene3D" id="1.10.418.20">
    <property type="match status" value="1"/>
</dbReference>
<protein>
    <submittedName>
        <fullName evidence="2">Uncharacterized protein</fullName>
    </submittedName>
</protein>
<keyword evidence="1" id="KW-1185">Reference proteome</keyword>
<dbReference type="InterPro" id="IPR038765">
    <property type="entry name" value="Papain-like_cys_pep_sf"/>
</dbReference>
<dbReference type="AlphaFoldDB" id="A0A915DF16"/>
<organism evidence="1 2">
    <name type="scientific">Ditylenchus dipsaci</name>
    <dbReference type="NCBI Taxonomy" id="166011"/>
    <lineage>
        <taxon>Eukaryota</taxon>
        <taxon>Metazoa</taxon>
        <taxon>Ecdysozoa</taxon>
        <taxon>Nematoda</taxon>
        <taxon>Chromadorea</taxon>
        <taxon>Rhabditida</taxon>
        <taxon>Tylenchina</taxon>
        <taxon>Tylenchomorpha</taxon>
        <taxon>Sphaerularioidea</taxon>
        <taxon>Anguinidae</taxon>
        <taxon>Anguininae</taxon>
        <taxon>Ditylenchus</taxon>
    </lineage>
</organism>
<dbReference type="Proteomes" id="UP000887574">
    <property type="component" value="Unplaced"/>
</dbReference>
<sequence length="319" mass="35715">MQEDDNESVPEEFEDTADESVELIFGEGSDENVRLEIFMSNVFSKRLSCFAHNLQDVIGDFMKTLAQNNGFRAMLGLLKRVKFWLDDVEVLANQFGIKLNKEQLGFLEPTVWLNGKTVNFYHQMIVQQNKSDLNLPPVFSFDSLFYTQLQEKGPNAVLNWSGLMSRLSWQRLVDEFYGAARIFPAPSRRSSFEHESTGCSREVKAAFSTDRSREMLLAVSTESLDFQPLPEVFAPNLSSRGPVSLSVSASSFSSSFPFSASSLSSRIPVLVPASRSRFHSRMKVCNSIARPASRVVLYTSSMKSRLADQGSSVQGKKAV</sequence>